<evidence type="ECO:0000313" key="3">
    <source>
        <dbReference type="Proteomes" id="UP000185678"/>
    </source>
</evidence>
<keyword evidence="3" id="KW-1185">Reference proteome</keyword>
<accession>A0A1N7IW46</accession>
<sequence length="263" mass="29308">MSAVDATDDAGRDPLRSLVLNLDGYEGPIDVLLQLARDQKVNLIQISILALAEQYLAFMTIAREENLELAADYLVMAAWLAYLKSRLLLPPEPGDAEPSGEEMAAALQFQLQRLEAMQKAGHALMERPLLGRDVFARGMPEGATIISHSIWDVTLYDLLKAYADHKRREGASSLEIEPLTLYSVDQALHRLRQVLGSMPDWTLLQRYLPTNLADPLMHRSAVCAHFIASLELVKQGVLELRQEGGHFSPIQIRARTDATVDEI</sequence>
<dbReference type="InterPro" id="IPR003768">
    <property type="entry name" value="ScpA"/>
</dbReference>
<dbReference type="Proteomes" id="UP000185678">
    <property type="component" value="Unassembled WGS sequence"/>
</dbReference>
<reference evidence="2 3" key="1">
    <citation type="submission" date="2017-01" db="EMBL/GenBank/DDBJ databases">
        <authorList>
            <person name="Mah S.A."/>
            <person name="Swanson W.J."/>
            <person name="Moy G.W."/>
            <person name="Vacquier V.D."/>
        </authorList>
    </citation>
    <scope>NUCLEOTIDE SEQUENCE [LARGE SCALE GENOMIC DNA]</scope>
    <source>
        <strain evidence="2 3">DSM 11589</strain>
    </source>
</reference>
<organism evidence="2 3">
    <name type="scientific">Insolitispirillum peregrinum</name>
    <dbReference type="NCBI Taxonomy" id="80876"/>
    <lineage>
        <taxon>Bacteria</taxon>
        <taxon>Pseudomonadati</taxon>
        <taxon>Pseudomonadota</taxon>
        <taxon>Alphaproteobacteria</taxon>
        <taxon>Rhodospirillales</taxon>
        <taxon>Novispirillaceae</taxon>
        <taxon>Insolitispirillum</taxon>
    </lineage>
</organism>
<evidence type="ECO:0000313" key="2">
    <source>
        <dbReference type="EMBL" id="SIS41323.1"/>
    </source>
</evidence>
<dbReference type="PANTHER" id="PTHR33969">
    <property type="entry name" value="SEGREGATION AND CONDENSATION PROTEIN A"/>
    <property type="match status" value="1"/>
</dbReference>
<dbReference type="Gene3D" id="6.10.250.2410">
    <property type="match status" value="1"/>
</dbReference>
<dbReference type="EMBL" id="FTOA01000001">
    <property type="protein sequence ID" value="SIS41323.1"/>
    <property type="molecule type" value="Genomic_DNA"/>
</dbReference>
<dbReference type="Pfam" id="PF02616">
    <property type="entry name" value="SMC_ScpA"/>
    <property type="match status" value="1"/>
</dbReference>
<dbReference type="OrthoDB" id="9793741at2"/>
<evidence type="ECO:0000256" key="1">
    <source>
        <dbReference type="ARBA" id="ARBA00044777"/>
    </source>
</evidence>
<name>A0A1N7IW46_9PROT</name>
<dbReference type="PANTHER" id="PTHR33969:SF2">
    <property type="entry name" value="SEGREGATION AND CONDENSATION PROTEIN A"/>
    <property type="match status" value="1"/>
</dbReference>
<protein>
    <recommendedName>
        <fullName evidence="1">Segregation and condensation protein A</fullName>
    </recommendedName>
</protein>
<dbReference type="AlphaFoldDB" id="A0A1N7IW46"/>
<proteinExistence type="predicted"/>
<dbReference type="RefSeq" id="WP_076398920.1">
    <property type="nucleotide sequence ID" value="NZ_FTOA01000001.1"/>
</dbReference>
<dbReference type="STRING" id="80876.SAMN05421779_101678"/>
<gene>
    <name evidence="2" type="ORF">SAMN05421779_101678</name>
</gene>